<dbReference type="EMBL" id="CCEJ010000003">
    <property type="protein sequence ID" value="CDR33344.1"/>
    <property type="molecule type" value="Genomic_DNA"/>
</dbReference>
<reference evidence="1" key="2">
    <citation type="submission" date="2014-09" db="EMBL/GenBank/DDBJ databases">
        <title>Criblamydia sequanensis harbors a mega-plasmid encoding arsenite resistance.</title>
        <authorList>
            <person name="Bertelli C."/>
            <person name="Goesmann A."/>
            <person name="Greub G."/>
        </authorList>
    </citation>
    <scope>NUCLEOTIDE SEQUENCE [LARGE SCALE GENOMIC DNA]</scope>
    <source>
        <strain evidence="1">CRIB-18</strain>
    </source>
</reference>
<dbReference type="RefSeq" id="WP_041016850.1">
    <property type="nucleotide sequence ID" value="NZ_CCEJ010000003.1"/>
</dbReference>
<evidence type="ECO:0000313" key="1">
    <source>
        <dbReference type="EMBL" id="CDR33344.1"/>
    </source>
</evidence>
<gene>
    <name evidence="1" type="ORF">CSEC_0509</name>
</gene>
<dbReference type="Proteomes" id="UP000031552">
    <property type="component" value="Unassembled WGS sequence"/>
</dbReference>
<comment type="caution">
    <text evidence="1">The sequence shown here is derived from an EMBL/GenBank/DDBJ whole genome shotgun (WGS) entry which is preliminary data.</text>
</comment>
<dbReference type="AlphaFoldDB" id="A0A090DWY2"/>
<evidence type="ECO:0000313" key="2">
    <source>
        <dbReference type="Proteomes" id="UP000031552"/>
    </source>
</evidence>
<organism evidence="1 2">
    <name type="scientific">Candidatus Criblamydia sequanensis CRIB-18</name>
    <dbReference type="NCBI Taxonomy" id="1437425"/>
    <lineage>
        <taxon>Bacteria</taxon>
        <taxon>Pseudomonadati</taxon>
        <taxon>Chlamydiota</taxon>
        <taxon>Chlamydiia</taxon>
        <taxon>Parachlamydiales</taxon>
        <taxon>Candidatus Criblamydiaceae</taxon>
        <taxon>Candidatus Criblamydia</taxon>
    </lineage>
</organism>
<sequence>MNEVFSGYQKIAESYGFLTEYNKADEELLIKLPGEKSQILHLRIDEEVFGFPLSDEKTSLESFIHIYTLIDIPFNSNSLPDLARLMNFINKSLEAPGFVLDEINTQILYKTVFFKPNEKINENTFMCLLGLISLYIDTFTPLIERIATGESLEELLESELKSLV</sequence>
<name>A0A090DWY2_9BACT</name>
<dbReference type="STRING" id="1437425.CSEC_0509"/>
<reference evidence="1" key="1">
    <citation type="submission" date="2013-12" db="EMBL/GenBank/DDBJ databases">
        <authorList>
            <person name="Linke B."/>
        </authorList>
    </citation>
    <scope>NUCLEOTIDE SEQUENCE [LARGE SCALE GENOMIC DNA]</scope>
    <source>
        <strain evidence="1">CRIB-18</strain>
    </source>
</reference>
<protein>
    <recommendedName>
        <fullName evidence="3">Bacterial sensory transduction regulator</fullName>
    </recommendedName>
</protein>
<dbReference type="OrthoDB" id="21283at2"/>
<accession>A0A090DWY2</accession>
<keyword evidence="2" id="KW-1185">Reference proteome</keyword>
<evidence type="ECO:0008006" key="3">
    <source>
        <dbReference type="Google" id="ProtNLM"/>
    </source>
</evidence>
<proteinExistence type="predicted"/>